<proteinExistence type="predicted"/>
<protein>
    <submittedName>
        <fullName evidence="2">Uncharacterized protein</fullName>
    </submittedName>
</protein>
<name>A0A4Q4M0E8_9PLEO</name>
<accession>A0A4Q4M0E8</accession>
<evidence type="ECO:0000256" key="1">
    <source>
        <dbReference type="SAM" id="MobiDB-lite"/>
    </source>
</evidence>
<sequence>MSLASMRSWQPCLKDAPSHDQDHTQNGVASAQTTLQKLQKLSSTHTHFLSLSLQFITYDESLACIS</sequence>
<evidence type="ECO:0000313" key="3">
    <source>
        <dbReference type="Proteomes" id="UP000292402"/>
    </source>
</evidence>
<reference evidence="3" key="1">
    <citation type="journal article" date="2019" name="bioRxiv">
        <title>Genomics, evolutionary history and diagnostics of the Alternaria alternata species group including apple and Asian pear pathotypes.</title>
        <authorList>
            <person name="Armitage A.D."/>
            <person name="Cockerton H.M."/>
            <person name="Sreenivasaprasad S."/>
            <person name="Woodhall J.W."/>
            <person name="Lane C.R."/>
            <person name="Harrison R.J."/>
            <person name="Clarkson J.P."/>
        </authorList>
    </citation>
    <scope>NUCLEOTIDE SEQUENCE [LARGE SCALE GENOMIC DNA]</scope>
    <source>
        <strain evidence="3">FERA 1082</strain>
    </source>
</reference>
<evidence type="ECO:0000313" key="2">
    <source>
        <dbReference type="EMBL" id="RYN24591.1"/>
    </source>
</evidence>
<organism evidence="2 3">
    <name type="scientific">Alternaria tenuissima</name>
    <dbReference type="NCBI Taxonomy" id="119927"/>
    <lineage>
        <taxon>Eukaryota</taxon>
        <taxon>Fungi</taxon>
        <taxon>Dikarya</taxon>
        <taxon>Ascomycota</taxon>
        <taxon>Pezizomycotina</taxon>
        <taxon>Dothideomycetes</taxon>
        <taxon>Pleosporomycetidae</taxon>
        <taxon>Pleosporales</taxon>
        <taxon>Pleosporineae</taxon>
        <taxon>Pleosporaceae</taxon>
        <taxon>Alternaria</taxon>
        <taxon>Alternaria sect. Alternaria</taxon>
        <taxon>Alternaria alternata complex</taxon>
    </lineage>
</organism>
<feature type="region of interest" description="Disordered" evidence="1">
    <location>
        <begin position="1"/>
        <end position="30"/>
    </location>
</feature>
<gene>
    <name evidence="2" type="ORF">AA0114_g12764</name>
</gene>
<dbReference type="Proteomes" id="UP000292402">
    <property type="component" value="Unassembled WGS sequence"/>
</dbReference>
<dbReference type="AlphaFoldDB" id="A0A4Q4M0E8"/>
<comment type="caution">
    <text evidence="2">The sequence shown here is derived from an EMBL/GenBank/DDBJ whole genome shotgun (WGS) entry which is preliminary data.</text>
</comment>
<dbReference type="EMBL" id="PDXA01000100">
    <property type="protein sequence ID" value="RYN24591.1"/>
    <property type="molecule type" value="Genomic_DNA"/>
</dbReference>